<evidence type="ECO:0000259" key="3">
    <source>
        <dbReference type="PROSITE" id="PS50006"/>
    </source>
</evidence>
<evidence type="ECO:0000256" key="2">
    <source>
        <dbReference type="SAM" id="MobiDB-lite"/>
    </source>
</evidence>
<dbReference type="InterPro" id="IPR000253">
    <property type="entry name" value="FHA_dom"/>
</dbReference>
<feature type="domain" description="FHA" evidence="3">
    <location>
        <begin position="240"/>
        <end position="291"/>
    </location>
</feature>
<feature type="non-terminal residue" evidence="4">
    <location>
        <position position="311"/>
    </location>
</feature>
<sequence length="311" mass="34501">AFLADNEGSARQAAEQEALQLRLEQLQREQEAAGVRHGEGLRAAAGEAEALRREFASRAQRDSALEQELSSLRQDLRAAASEAEGLRREFASQVQRAGASQQDLGWLRQEVERLSAESAQHHSQLQVHQAEIDRLKHAHEECARFRAEIREQLERQRSEMEQRLGSQLRELENRLESQLVAQLREAREALERVPRPQPQEPPPVVAPSPQPAPQMENVSEEAFAVLRGDGEQYELPETKNVVGRSASCNVCIPTSQAISNRHASVDFGGDSKVTIRDLGSRNGTFLNDHRVDQGNGFVLSSGDAVRLGCDG</sequence>
<protein>
    <recommendedName>
        <fullName evidence="3">FHA domain-containing protein</fullName>
    </recommendedName>
</protein>
<feature type="compositionally biased region" description="Pro residues" evidence="2">
    <location>
        <begin position="195"/>
        <end position="212"/>
    </location>
</feature>
<gene>
    <name evidence="4" type="ORF">PCOR1329_LOCUS81836</name>
</gene>
<comment type="caution">
    <text evidence="4">The sequence shown here is derived from an EMBL/GenBank/DDBJ whole genome shotgun (WGS) entry which is preliminary data.</text>
</comment>
<dbReference type="InterPro" id="IPR008984">
    <property type="entry name" value="SMAD_FHA_dom_sf"/>
</dbReference>
<accession>A0ABN9Y274</accession>
<proteinExistence type="predicted"/>
<reference evidence="4" key="1">
    <citation type="submission" date="2023-10" db="EMBL/GenBank/DDBJ databases">
        <authorList>
            <person name="Chen Y."/>
            <person name="Shah S."/>
            <person name="Dougan E. K."/>
            <person name="Thang M."/>
            <person name="Chan C."/>
        </authorList>
    </citation>
    <scope>NUCLEOTIDE SEQUENCE [LARGE SCALE GENOMIC DNA]</scope>
</reference>
<evidence type="ECO:0000313" key="4">
    <source>
        <dbReference type="EMBL" id="CAK0906560.1"/>
    </source>
</evidence>
<feature type="coiled-coil region" evidence="1">
    <location>
        <begin position="9"/>
        <end position="36"/>
    </location>
</feature>
<feature type="region of interest" description="Disordered" evidence="2">
    <location>
        <begin position="191"/>
        <end position="214"/>
    </location>
</feature>
<evidence type="ECO:0000256" key="1">
    <source>
        <dbReference type="SAM" id="Coils"/>
    </source>
</evidence>
<feature type="non-terminal residue" evidence="4">
    <location>
        <position position="1"/>
    </location>
</feature>
<dbReference type="Proteomes" id="UP001189429">
    <property type="component" value="Unassembled WGS sequence"/>
</dbReference>
<dbReference type="PROSITE" id="PS50006">
    <property type="entry name" value="FHA_DOMAIN"/>
    <property type="match status" value="1"/>
</dbReference>
<dbReference type="SMART" id="SM00240">
    <property type="entry name" value="FHA"/>
    <property type="match status" value="1"/>
</dbReference>
<organism evidence="4 5">
    <name type="scientific">Prorocentrum cordatum</name>
    <dbReference type="NCBI Taxonomy" id="2364126"/>
    <lineage>
        <taxon>Eukaryota</taxon>
        <taxon>Sar</taxon>
        <taxon>Alveolata</taxon>
        <taxon>Dinophyceae</taxon>
        <taxon>Prorocentrales</taxon>
        <taxon>Prorocentraceae</taxon>
        <taxon>Prorocentrum</taxon>
    </lineage>
</organism>
<dbReference type="Pfam" id="PF00498">
    <property type="entry name" value="FHA"/>
    <property type="match status" value="1"/>
</dbReference>
<dbReference type="Gene3D" id="2.60.200.20">
    <property type="match status" value="1"/>
</dbReference>
<keyword evidence="1" id="KW-0175">Coiled coil</keyword>
<dbReference type="SUPFAM" id="SSF49879">
    <property type="entry name" value="SMAD/FHA domain"/>
    <property type="match status" value="1"/>
</dbReference>
<feature type="coiled-coil region" evidence="1">
    <location>
        <begin position="62"/>
        <end position="89"/>
    </location>
</feature>
<keyword evidence="5" id="KW-1185">Reference proteome</keyword>
<dbReference type="PANTHER" id="PTHR23308">
    <property type="entry name" value="NUCLEAR INHIBITOR OF PROTEIN PHOSPHATASE-1"/>
    <property type="match status" value="1"/>
</dbReference>
<evidence type="ECO:0000313" key="5">
    <source>
        <dbReference type="Proteomes" id="UP001189429"/>
    </source>
</evidence>
<dbReference type="EMBL" id="CAUYUJ010021711">
    <property type="protein sequence ID" value="CAK0906560.1"/>
    <property type="molecule type" value="Genomic_DNA"/>
</dbReference>
<name>A0ABN9Y274_9DINO</name>
<dbReference type="CDD" id="cd00060">
    <property type="entry name" value="FHA"/>
    <property type="match status" value="1"/>
</dbReference>
<dbReference type="InterPro" id="IPR050923">
    <property type="entry name" value="Cell_Proc_Reg/RNA_Proc"/>
</dbReference>